<dbReference type="Proteomes" id="UP000518752">
    <property type="component" value="Unassembled WGS sequence"/>
</dbReference>
<organism evidence="1 2">
    <name type="scientific">Collybiopsis confluens</name>
    <dbReference type="NCBI Taxonomy" id="2823264"/>
    <lineage>
        <taxon>Eukaryota</taxon>
        <taxon>Fungi</taxon>
        <taxon>Dikarya</taxon>
        <taxon>Basidiomycota</taxon>
        <taxon>Agaricomycotina</taxon>
        <taxon>Agaricomycetes</taxon>
        <taxon>Agaricomycetidae</taxon>
        <taxon>Agaricales</taxon>
        <taxon>Marasmiineae</taxon>
        <taxon>Omphalotaceae</taxon>
        <taxon>Collybiopsis</taxon>
    </lineage>
</organism>
<dbReference type="EMBL" id="JAACJN010000150">
    <property type="protein sequence ID" value="KAF5366665.1"/>
    <property type="molecule type" value="Genomic_DNA"/>
</dbReference>
<gene>
    <name evidence="1" type="ORF">D9757_012754</name>
</gene>
<evidence type="ECO:0000313" key="2">
    <source>
        <dbReference type="Proteomes" id="UP000518752"/>
    </source>
</evidence>
<dbReference type="Gene3D" id="3.80.10.10">
    <property type="entry name" value="Ribonuclease Inhibitor"/>
    <property type="match status" value="1"/>
</dbReference>
<accession>A0A8H5LQW5</accession>
<sequence>MTSDPFYLPFQKSPRTLPEFPVEIYEEILLYLRPLRIGSESRSIFRRRIRDLCNLSLVCRFLWTVTRPIIFENLFFIPTPDQNLDSGRFLAVLPMSVKAREQSVPQTVMTLVRRCVFQRREQDQLAPFTSANLKHFANSYGKTLTKMTHLTTIVLRQVLLTSELFENMADCPRLTALTIEYCESQCEELVIHQFTSRFQAKLEFFRLLVVLPYRSPRLYTSLRRDQINAFKPLVHTLSSLSTDSGDIVDFVINSKITPPLESVELLTVLISPRVVEFLQNLPSLTSLTMDGLYQLSPFSLQDFPTLRRLIFPHRFSHCLIGSHSLSHLSFVGNTSMTYLRSFAESPWSSIEHYNPISNLSIPLSFAFHLASSEEQAKLTSVTKLTISSSNSSTDIFKNRQDIKTIKKFLSKVAPPSLTELCFVNITFDGRPKERDLIRFFTTRKLFPELERLSFLDTAQGDEFQWRKDTDSDEWKWVIPGEY</sequence>
<dbReference type="SUPFAM" id="SSF52047">
    <property type="entry name" value="RNI-like"/>
    <property type="match status" value="1"/>
</dbReference>
<keyword evidence="2" id="KW-1185">Reference proteome</keyword>
<dbReference type="AlphaFoldDB" id="A0A8H5LQW5"/>
<protein>
    <recommendedName>
        <fullName evidence="3">F-box domain-containing protein</fullName>
    </recommendedName>
</protein>
<name>A0A8H5LQW5_9AGAR</name>
<proteinExistence type="predicted"/>
<evidence type="ECO:0008006" key="3">
    <source>
        <dbReference type="Google" id="ProtNLM"/>
    </source>
</evidence>
<comment type="caution">
    <text evidence="1">The sequence shown here is derived from an EMBL/GenBank/DDBJ whole genome shotgun (WGS) entry which is preliminary data.</text>
</comment>
<dbReference type="InterPro" id="IPR032675">
    <property type="entry name" value="LRR_dom_sf"/>
</dbReference>
<evidence type="ECO:0000313" key="1">
    <source>
        <dbReference type="EMBL" id="KAF5366665.1"/>
    </source>
</evidence>
<reference evidence="1 2" key="1">
    <citation type="journal article" date="2020" name="ISME J.">
        <title>Uncovering the hidden diversity of litter-decomposition mechanisms in mushroom-forming fungi.</title>
        <authorList>
            <person name="Floudas D."/>
            <person name="Bentzer J."/>
            <person name="Ahren D."/>
            <person name="Johansson T."/>
            <person name="Persson P."/>
            <person name="Tunlid A."/>
        </authorList>
    </citation>
    <scope>NUCLEOTIDE SEQUENCE [LARGE SCALE GENOMIC DNA]</scope>
    <source>
        <strain evidence="1 2">CBS 406.79</strain>
    </source>
</reference>